<dbReference type="PROSITE" id="PS00444">
    <property type="entry name" value="POLYPRENYL_SYNTHASE_2"/>
    <property type="match status" value="1"/>
</dbReference>
<comment type="caution">
    <text evidence="7">The sequence shown here is derived from an EMBL/GenBank/DDBJ whole genome shotgun (WGS) entry which is preliminary data.</text>
</comment>
<evidence type="ECO:0000313" key="8">
    <source>
        <dbReference type="Proteomes" id="UP000051160"/>
    </source>
</evidence>
<keyword evidence="5" id="KW-0460">Magnesium</keyword>
<gene>
    <name evidence="7" type="ORF">FD04_GL000748</name>
</gene>
<evidence type="ECO:0000256" key="4">
    <source>
        <dbReference type="ARBA" id="ARBA00022723"/>
    </source>
</evidence>
<dbReference type="SUPFAM" id="SSF48576">
    <property type="entry name" value="Terpenoid synthases"/>
    <property type="match status" value="1"/>
</dbReference>
<dbReference type="CDD" id="cd00685">
    <property type="entry name" value="Trans_IPPS_HT"/>
    <property type="match status" value="1"/>
</dbReference>
<dbReference type="GO" id="GO:0004659">
    <property type="term" value="F:prenyltransferase activity"/>
    <property type="evidence" value="ECO:0007669"/>
    <property type="project" value="InterPro"/>
</dbReference>
<keyword evidence="8" id="KW-1185">Reference proteome</keyword>
<dbReference type="Proteomes" id="UP000051160">
    <property type="component" value="Unassembled WGS sequence"/>
</dbReference>
<keyword evidence="3 6" id="KW-0808">Transferase</keyword>
<evidence type="ECO:0000256" key="6">
    <source>
        <dbReference type="RuleBase" id="RU004466"/>
    </source>
</evidence>
<dbReference type="EMBL" id="AZEE01000028">
    <property type="protein sequence ID" value="KRK97778.1"/>
    <property type="molecule type" value="Genomic_DNA"/>
</dbReference>
<accession>A0A0R1LZK2</accession>
<dbReference type="Pfam" id="PF00348">
    <property type="entry name" value="polyprenyl_synt"/>
    <property type="match status" value="1"/>
</dbReference>
<dbReference type="AlphaFoldDB" id="A0A0R1LZK2"/>
<dbReference type="PANTHER" id="PTHR12001">
    <property type="entry name" value="GERANYLGERANYL PYROPHOSPHATE SYNTHASE"/>
    <property type="match status" value="1"/>
</dbReference>
<dbReference type="PANTHER" id="PTHR12001:SF69">
    <property type="entry name" value="ALL TRANS-POLYPRENYL-DIPHOSPHATE SYNTHASE PDSS1"/>
    <property type="match status" value="1"/>
</dbReference>
<evidence type="ECO:0000256" key="5">
    <source>
        <dbReference type="ARBA" id="ARBA00022842"/>
    </source>
</evidence>
<keyword evidence="4" id="KW-0479">Metal-binding</keyword>
<comment type="similarity">
    <text evidence="2 6">Belongs to the FPP/GGPP synthase family.</text>
</comment>
<dbReference type="GO" id="GO:0008299">
    <property type="term" value="P:isoprenoid biosynthetic process"/>
    <property type="evidence" value="ECO:0007669"/>
    <property type="project" value="InterPro"/>
</dbReference>
<organism evidence="7 8">
    <name type="scientific">Secundilactobacillus odoratitofui DSM 19909 = JCM 15043</name>
    <dbReference type="NCBI Taxonomy" id="1423776"/>
    <lineage>
        <taxon>Bacteria</taxon>
        <taxon>Bacillati</taxon>
        <taxon>Bacillota</taxon>
        <taxon>Bacilli</taxon>
        <taxon>Lactobacillales</taxon>
        <taxon>Lactobacillaceae</taxon>
        <taxon>Secundilactobacillus</taxon>
    </lineage>
</organism>
<proteinExistence type="inferred from homology"/>
<name>A0A0R1LZK2_9LACO</name>
<evidence type="ECO:0000256" key="2">
    <source>
        <dbReference type="ARBA" id="ARBA00006706"/>
    </source>
</evidence>
<dbReference type="PROSITE" id="PS00723">
    <property type="entry name" value="POLYPRENYL_SYNTHASE_1"/>
    <property type="match status" value="1"/>
</dbReference>
<evidence type="ECO:0000256" key="1">
    <source>
        <dbReference type="ARBA" id="ARBA00001946"/>
    </source>
</evidence>
<protein>
    <submittedName>
        <fullName evidence="7">Trans-hexaprenyltranstransferase</fullName>
    </submittedName>
</protein>
<dbReference type="InterPro" id="IPR008949">
    <property type="entry name" value="Isoprenoid_synthase_dom_sf"/>
</dbReference>
<dbReference type="InterPro" id="IPR000092">
    <property type="entry name" value="Polyprenyl_synt"/>
</dbReference>
<dbReference type="SFLD" id="SFLDS00005">
    <property type="entry name" value="Isoprenoid_Synthase_Type_I"/>
    <property type="match status" value="1"/>
</dbReference>
<dbReference type="GO" id="GO:0046872">
    <property type="term" value="F:metal ion binding"/>
    <property type="evidence" value="ECO:0007669"/>
    <property type="project" value="UniProtKB-KW"/>
</dbReference>
<evidence type="ECO:0000313" key="7">
    <source>
        <dbReference type="EMBL" id="KRK97778.1"/>
    </source>
</evidence>
<comment type="cofactor">
    <cofactor evidence="1">
        <name>Mg(2+)</name>
        <dbReference type="ChEBI" id="CHEBI:18420"/>
    </cofactor>
</comment>
<evidence type="ECO:0000256" key="3">
    <source>
        <dbReference type="ARBA" id="ARBA00022679"/>
    </source>
</evidence>
<dbReference type="InterPro" id="IPR033749">
    <property type="entry name" value="Polyprenyl_synt_CS"/>
</dbReference>
<reference evidence="7 8" key="1">
    <citation type="journal article" date="2015" name="Genome Announc.">
        <title>Expanding the biotechnology potential of lactobacilli through comparative genomics of 213 strains and associated genera.</title>
        <authorList>
            <person name="Sun Z."/>
            <person name="Harris H.M."/>
            <person name="McCann A."/>
            <person name="Guo C."/>
            <person name="Argimon S."/>
            <person name="Zhang W."/>
            <person name="Yang X."/>
            <person name="Jeffery I.B."/>
            <person name="Cooney J.C."/>
            <person name="Kagawa T.F."/>
            <person name="Liu W."/>
            <person name="Song Y."/>
            <person name="Salvetti E."/>
            <person name="Wrobel A."/>
            <person name="Rasinkangas P."/>
            <person name="Parkhill J."/>
            <person name="Rea M.C."/>
            <person name="O'Sullivan O."/>
            <person name="Ritari J."/>
            <person name="Douillard F.P."/>
            <person name="Paul Ross R."/>
            <person name="Yang R."/>
            <person name="Briner A.E."/>
            <person name="Felis G.E."/>
            <person name="de Vos W.M."/>
            <person name="Barrangou R."/>
            <person name="Klaenhammer T.R."/>
            <person name="Caufield P.W."/>
            <person name="Cui Y."/>
            <person name="Zhang H."/>
            <person name="O'Toole P.W."/>
        </authorList>
    </citation>
    <scope>NUCLEOTIDE SEQUENCE [LARGE SCALE GENOMIC DNA]</scope>
    <source>
        <strain evidence="7 8">DSM 19909</strain>
    </source>
</reference>
<sequence length="328" mass="36864">MPKMVHKLWRQFPRVQTQLQQLQPYLVDVVTLPNQPIHKRILALLQSGGKLLRPGLFYLFTEFGEQHDEDALRAGAASLELLHVATLIHDDVIDRSPLRRGVTTIHTLYGSRNAVYAGDYLFTVYFNEVMKATHDMAELQLNINSMRDILIGELEQMTLNYKRDVTEDEYFQEISGKTAELFWLSCRQGASLSHSSQAVVDLAGQIGMTIGQAYQILDDILDYDGQSKATKKPVLEDLKSGVYSLPLILAMKGAGQVFKPYLAKKDQMTSDDMVQVQRLVTQYDGVGQAKAKAAELTQQALALIDQLPDQPVKQDLATLTSWLLGRQQ</sequence>
<dbReference type="STRING" id="1423776.FD04_GL000748"/>
<dbReference type="PATRIC" id="fig|1423776.4.peg.755"/>
<dbReference type="Gene3D" id="1.10.600.10">
    <property type="entry name" value="Farnesyl Diphosphate Synthase"/>
    <property type="match status" value="1"/>
</dbReference>